<protein>
    <recommendedName>
        <fullName evidence="1">HTH cro/C1-type domain-containing protein</fullName>
    </recommendedName>
</protein>
<dbReference type="InterPro" id="IPR010982">
    <property type="entry name" value="Lambda_DNA-bd_dom_sf"/>
</dbReference>
<sequence length="74" mass="8295">MKNNLDFLMESNRVGVTKLAKEIKVSRGTIYRTLNGGTPSAGLMLKISKYFNRDVKDIFFDSSVQQIVHGRTSA</sequence>
<evidence type="ECO:0000259" key="1">
    <source>
        <dbReference type="PROSITE" id="PS50943"/>
    </source>
</evidence>
<keyword evidence="3" id="KW-1185">Reference proteome</keyword>
<dbReference type="Pfam" id="PF13443">
    <property type="entry name" value="HTH_26"/>
    <property type="match status" value="1"/>
</dbReference>
<dbReference type="CDD" id="cd00093">
    <property type="entry name" value="HTH_XRE"/>
    <property type="match status" value="1"/>
</dbReference>
<dbReference type="RefSeq" id="WP_236342492.1">
    <property type="nucleotide sequence ID" value="NZ_CAKMMF010000011.1"/>
</dbReference>
<dbReference type="PROSITE" id="PS50943">
    <property type="entry name" value="HTH_CROC1"/>
    <property type="match status" value="1"/>
</dbReference>
<dbReference type="SUPFAM" id="SSF47413">
    <property type="entry name" value="lambda repressor-like DNA-binding domains"/>
    <property type="match status" value="1"/>
</dbReference>
<dbReference type="Proteomes" id="UP000838686">
    <property type="component" value="Unassembled WGS sequence"/>
</dbReference>
<proteinExistence type="predicted"/>
<organism evidence="2 3">
    <name type="scientific">Paenibacillus plantiphilus</name>
    <dbReference type="NCBI Taxonomy" id="2905650"/>
    <lineage>
        <taxon>Bacteria</taxon>
        <taxon>Bacillati</taxon>
        <taxon>Bacillota</taxon>
        <taxon>Bacilli</taxon>
        <taxon>Bacillales</taxon>
        <taxon>Paenibacillaceae</taxon>
        <taxon>Paenibacillus</taxon>
    </lineage>
</organism>
<dbReference type="Gene3D" id="1.10.260.40">
    <property type="entry name" value="lambda repressor-like DNA-binding domains"/>
    <property type="match status" value="1"/>
</dbReference>
<comment type="caution">
    <text evidence="2">The sequence shown here is derived from an EMBL/GenBank/DDBJ whole genome shotgun (WGS) entry which is preliminary data.</text>
</comment>
<dbReference type="InterPro" id="IPR001387">
    <property type="entry name" value="Cro/C1-type_HTH"/>
</dbReference>
<gene>
    <name evidence="2" type="ORF">PAECIP111893_02433</name>
</gene>
<dbReference type="EMBL" id="CAKMMF010000011">
    <property type="protein sequence ID" value="CAH1205832.1"/>
    <property type="molecule type" value="Genomic_DNA"/>
</dbReference>
<reference evidence="2" key="1">
    <citation type="submission" date="2022-01" db="EMBL/GenBank/DDBJ databases">
        <authorList>
            <person name="Criscuolo A."/>
        </authorList>
    </citation>
    <scope>NUCLEOTIDE SEQUENCE</scope>
    <source>
        <strain evidence="2">CIP111893</strain>
    </source>
</reference>
<accession>A0ABM9C736</accession>
<name>A0ABM9C736_9BACL</name>
<feature type="domain" description="HTH cro/C1-type" evidence="1">
    <location>
        <begin position="17"/>
        <end position="58"/>
    </location>
</feature>
<evidence type="ECO:0000313" key="3">
    <source>
        <dbReference type="Proteomes" id="UP000838686"/>
    </source>
</evidence>
<evidence type="ECO:0000313" key="2">
    <source>
        <dbReference type="EMBL" id="CAH1205832.1"/>
    </source>
</evidence>